<proteinExistence type="predicted"/>
<evidence type="ECO:0000313" key="1">
    <source>
        <dbReference type="EMBL" id="ANA14498.1"/>
    </source>
</evidence>
<organism evidence="1 2">
    <name type="scientific">Acetobacter oryzifermentans</name>
    <dbReference type="NCBI Taxonomy" id="1633874"/>
    <lineage>
        <taxon>Bacteria</taxon>
        <taxon>Pseudomonadati</taxon>
        <taxon>Pseudomonadota</taxon>
        <taxon>Alphaproteobacteria</taxon>
        <taxon>Acetobacterales</taxon>
        <taxon>Acetobacteraceae</taxon>
        <taxon>Acetobacter</taxon>
    </lineage>
</organism>
<name>A0ABM6AL30_9PROT</name>
<accession>A0ABM6AL30</accession>
<dbReference type="Proteomes" id="UP000076595">
    <property type="component" value="Chromosome"/>
</dbReference>
<protein>
    <submittedName>
        <fullName evidence="1">Uncharacterized protein</fullName>
    </submittedName>
</protein>
<dbReference type="EMBL" id="CP011120">
    <property type="protein sequence ID" value="ANA14498.1"/>
    <property type="molecule type" value="Genomic_DNA"/>
</dbReference>
<keyword evidence="2" id="KW-1185">Reference proteome</keyword>
<reference evidence="1 2" key="1">
    <citation type="submission" date="2015-03" db="EMBL/GenBank/DDBJ databases">
        <title>Genome study of Acetobacter sp. SLV-7.</title>
        <authorList>
            <person name="Cho G.Y."/>
            <person name="Jeon C.O."/>
        </authorList>
    </citation>
    <scope>NUCLEOTIDE SEQUENCE [LARGE SCALE GENOMIC DNA]</scope>
    <source>
        <strain evidence="1 2">SLV-7</strain>
    </source>
</reference>
<gene>
    <name evidence="1" type="ORF">WG31_11315</name>
</gene>
<sequence>MLLPVLPLPVHPARYDVPDGGRSPGLGIWYVRPFTFPAVFIGQWLAVTGSRSNLPLQLREQLPTIKILLQFKAEIRTRHSLSSRLRSTIHLFEYIF</sequence>
<evidence type="ECO:0000313" key="2">
    <source>
        <dbReference type="Proteomes" id="UP000076595"/>
    </source>
</evidence>